<organism evidence="2 3">
    <name type="scientific">Acinetobacter rudis</name>
    <dbReference type="NCBI Taxonomy" id="632955"/>
    <lineage>
        <taxon>Bacteria</taxon>
        <taxon>Pseudomonadati</taxon>
        <taxon>Pseudomonadota</taxon>
        <taxon>Gammaproteobacteria</taxon>
        <taxon>Moraxellales</taxon>
        <taxon>Moraxellaceae</taxon>
        <taxon>Acinetobacter</taxon>
    </lineage>
</organism>
<comment type="caution">
    <text evidence="2">The sequence shown here is derived from an EMBL/GenBank/DDBJ whole genome shotgun (WGS) entry which is preliminary data.</text>
</comment>
<dbReference type="Proteomes" id="UP001243844">
    <property type="component" value="Unassembled WGS sequence"/>
</dbReference>
<evidence type="ECO:0000313" key="2">
    <source>
        <dbReference type="EMBL" id="MDQ8936297.1"/>
    </source>
</evidence>
<dbReference type="EMBL" id="JAVIDL010000021">
    <property type="protein sequence ID" value="MDQ8936297.1"/>
    <property type="molecule type" value="Genomic_DNA"/>
</dbReference>
<reference evidence="2" key="1">
    <citation type="submission" date="2023-08" db="EMBL/GenBank/DDBJ databases">
        <title>Emergence of clinically-relevant ST2 carbapenem-resistant Acinetobacter baumannii strains in hospital sewages in Zhejiang, East of China.</title>
        <authorList>
            <person name="Kaichao C."/>
            <person name="Zhang R."/>
        </authorList>
    </citation>
    <scope>NUCLEOTIDE SEQUENCE</scope>
    <source>
        <strain evidence="2">M-RB-37</strain>
    </source>
</reference>
<feature type="compositionally biased region" description="Basic and acidic residues" evidence="1">
    <location>
        <begin position="275"/>
        <end position="289"/>
    </location>
</feature>
<feature type="region of interest" description="Disordered" evidence="1">
    <location>
        <begin position="236"/>
        <end position="263"/>
    </location>
</feature>
<sequence>MSQTDELSADKQIKLLEEWVNQPLSVKKQILNQLLAQDQQALELYVAAHDIHVVIKDNRMVTQKKLLAGLTQWAKSASIGELSDQQKAAFIYSYLLTAVLCEMLKGIILLEPQITRDEKDEKKVILNNCKNNNKINTVSYNLKLLLQKQFSHAEENKQLYANITQKLQGMDEFNANELKTFLESKTIKNDFEQLNLGRHIQQFIIVCNELINSRLNSSSINVQALIDNIQKRMTRTPHSGISSFDVENDDKEQDTEANLVDPEQDEIAKRVKGSFSDDKQKQKQLEKQAKRIQRRDLACKTNPLYLKPSLLTEVYQRLQKCYQENKRNDAYQSALAVCGLMCLLTGLSPTVFQKIKYLIDIGRIKKKSVKKVIHYYWVIDPKLNANHSGAMQDKAQRYNRALTLEWRMPAPWITSLEALEEPEFCVIEYNNFLREIFKEHAIGEITCGMLERQIYFYMDMETDDNLVAHLLANRDSRHIVQWNYEGRQIDQIDQHFQGYINVLLDRRKGDPWIENEHPGHIFHREERIGSQRCWTVEAASEFFNQLYHFVKNTLANTQANLIEKLNAYSIWMWHLSLICLTVRPIVGMPGLLKHYDPKAQLLYVHDKKTDSRKVGRPVPVTGYWQDHFNAYRKYLTKTIESLGIKSLQAQLENDGFMLYVISHPRIKSQKGQVNLAEVVEHLELQPMSADFVTNYLKETVQIYKNWPRHFTKNHLALSGDIHNTLYTHDKQSMGFSHISGLSPYLYKHDIQQQVKSLLNKLEIAKLEVL</sequence>
<gene>
    <name evidence="2" type="ORF">RFH47_11255</name>
</gene>
<feature type="region of interest" description="Disordered" evidence="1">
    <location>
        <begin position="270"/>
        <end position="289"/>
    </location>
</feature>
<feature type="compositionally biased region" description="Acidic residues" evidence="1">
    <location>
        <begin position="246"/>
        <end position="255"/>
    </location>
</feature>
<dbReference type="AlphaFoldDB" id="A0AAW8J8C5"/>
<evidence type="ECO:0000256" key="1">
    <source>
        <dbReference type="SAM" id="MobiDB-lite"/>
    </source>
</evidence>
<proteinExistence type="predicted"/>
<protein>
    <submittedName>
        <fullName evidence="2">Uncharacterized protein</fullName>
    </submittedName>
</protein>
<dbReference type="RefSeq" id="WP_151726389.1">
    <property type="nucleotide sequence ID" value="NZ_JAVIDL010000021.1"/>
</dbReference>
<name>A0AAW8J8C5_9GAMM</name>
<accession>A0AAW8J8C5</accession>
<evidence type="ECO:0000313" key="3">
    <source>
        <dbReference type="Proteomes" id="UP001243844"/>
    </source>
</evidence>